<dbReference type="Pfam" id="PF01479">
    <property type="entry name" value="S4"/>
    <property type="match status" value="1"/>
</dbReference>
<dbReference type="RefSeq" id="WP_207713307.1">
    <property type="nucleotide sequence ID" value="NZ_CP173238.1"/>
</dbReference>
<dbReference type="InterPro" id="IPR036986">
    <property type="entry name" value="S4_RNA-bd_sf"/>
</dbReference>
<dbReference type="GO" id="GO:0003723">
    <property type="term" value="F:RNA binding"/>
    <property type="evidence" value="ECO:0007669"/>
    <property type="project" value="UniProtKB-KW"/>
</dbReference>
<name>A0A2X2YAH6_CLOCO</name>
<accession>A0A2X2YAH6</accession>
<dbReference type="InterPro" id="IPR002942">
    <property type="entry name" value="S4_RNA-bd"/>
</dbReference>
<protein>
    <submittedName>
        <fullName evidence="3">RNA binding protein</fullName>
    </submittedName>
</protein>
<dbReference type="Gene3D" id="3.30.70.330">
    <property type="match status" value="1"/>
</dbReference>
<dbReference type="InterPro" id="IPR012677">
    <property type="entry name" value="Nucleotide-bd_a/b_plait_sf"/>
</dbReference>
<dbReference type="CDD" id="cd00165">
    <property type="entry name" value="S4"/>
    <property type="match status" value="1"/>
</dbReference>
<dbReference type="Pfam" id="PF17774">
    <property type="entry name" value="YlmH_RBD"/>
    <property type="match status" value="1"/>
</dbReference>
<feature type="domain" description="RNA-binding S4" evidence="2">
    <location>
        <begin position="182"/>
        <end position="239"/>
    </location>
</feature>
<dbReference type="InterPro" id="IPR040591">
    <property type="entry name" value="RqcP2_RBD"/>
</dbReference>
<dbReference type="PROSITE" id="PS50889">
    <property type="entry name" value="S4"/>
    <property type="match status" value="1"/>
</dbReference>
<dbReference type="Proteomes" id="UP000250223">
    <property type="component" value="Unassembled WGS sequence"/>
</dbReference>
<evidence type="ECO:0000256" key="1">
    <source>
        <dbReference type="PROSITE-ProRule" id="PRU00182"/>
    </source>
</evidence>
<proteinExistence type="predicted"/>
<dbReference type="Gene3D" id="3.10.290.10">
    <property type="entry name" value="RNA-binding S4 domain"/>
    <property type="match status" value="1"/>
</dbReference>
<evidence type="ECO:0000313" key="3">
    <source>
        <dbReference type="EMBL" id="SQB34909.1"/>
    </source>
</evidence>
<evidence type="ECO:0000259" key="2">
    <source>
        <dbReference type="SMART" id="SM00363"/>
    </source>
</evidence>
<gene>
    <name evidence="3" type="ORF">NCTC13028_01585</name>
</gene>
<dbReference type="Gene3D" id="3.30.1370.160">
    <property type="match status" value="1"/>
</dbReference>
<dbReference type="SUPFAM" id="SSF55174">
    <property type="entry name" value="Alpha-L RNA-binding motif"/>
    <property type="match status" value="1"/>
</dbReference>
<dbReference type="EMBL" id="UAWC01000018">
    <property type="protein sequence ID" value="SQB34909.1"/>
    <property type="molecule type" value="Genomic_DNA"/>
</dbReference>
<dbReference type="AlphaFoldDB" id="A0A2X2YAH6"/>
<dbReference type="SMART" id="SM00363">
    <property type="entry name" value="S4"/>
    <property type="match status" value="1"/>
</dbReference>
<sequence>MVINKKEFIDRVEFEDKNLISNVYDKIMLCKKINNVVYTEEFYPPNVWNPIENLASHLPVNIYSSGVFEEAERRMLAFAPDEVWYYPIDLLKIENGSKFLPLRHKDYMGGIMSLGIKRHKLGDFILKDDVCYVAVCDSLSDYIINNLTSIGRNPCKVSKLDLFTEKLPDYDFQDMNVIITSLRIDSVVAALANLSRSKGEELIQSGKVLLDYLIVKDKAKVVKPNSVITIRGIGKFKFICHVGETNRGRIKAIFKKFS</sequence>
<organism evidence="3 4">
    <name type="scientific">Clostridium cochlearium</name>
    <dbReference type="NCBI Taxonomy" id="1494"/>
    <lineage>
        <taxon>Bacteria</taxon>
        <taxon>Bacillati</taxon>
        <taxon>Bacillota</taxon>
        <taxon>Clostridia</taxon>
        <taxon>Eubacteriales</taxon>
        <taxon>Clostridiaceae</taxon>
        <taxon>Clostridium</taxon>
    </lineage>
</organism>
<reference evidence="3 4" key="1">
    <citation type="submission" date="2018-06" db="EMBL/GenBank/DDBJ databases">
        <authorList>
            <consortium name="Pathogen Informatics"/>
            <person name="Doyle S."/>
        </authorList>
    </citation>
    <scope>NUCLEOTIDE SEQUENCE [LARGE SCALE GENOMIC DNA]</scope>
    <source>
        <strain evidence="3 4">NCTC13028</strain>
    </source>
</reference>
<evidence type="ECO:0000313" key="4">
    <source>
        <dbReference type="Proteomes" id="UP000250223"/>
    </source>
</evidence>
<keyword evidence="1" id="KW-0694">RNA-binding</keyword>